<dbReference type="Pfam" id="PF06476">
    <property type="entry name" value="DUF1090"/>
    <property type="match status" value="1"/>
</dbReference>
<dbReference type="InterPro" id="IPR009468">
    <property type="entry name" value="DUF1090"/>
</dbReference>
<accession>A0A7W8BXU7</accession>
<evidence type="ECO:0000313" key="2">
    <source>
        <dbReference type="EMBL" id="MBB5141940.1"/>
    </source>
</evidence>
<evidence type="ECO:0000313" key="3">
    <source>
        <dbReference type="Proteomes" id="UP000539075"/>
    </source>
</evidence>
<dbReference type="Proteomes" id="UP000539075">
    <property type="component" value="Unassembled WGS sequence"/>
</dbReference>
<keyword evidence="3" id="KW-1185">Reference proteome</keyword>
<sequence>MMSTFAQAAQAESICGNKIAQLEKQLAIAKQHNNTGKAAGLERALEKVRTWCTDENELSEAEVKVFEKQEKVAERQDELDKAVAKGDGQKKIEKRKQKLTEAQGELREAEKARDALKQTP</sequence>
<name>A0A7W8BXU7_9BACT</name>
<dbReference type="AlphaFoldDB" id="A0A7W8BXU7"/>
<feature type="region of interest" description="Disordered" evidence="1">
    <location>
        <begin position="80"/>
        <end position="120"/>
    </location>
</feature>
<organism evidence="2 3">
    <name type="scientific">Desulfovibrio intestinalis</name>
    <dbReference type="NCBI Taxonomy" id="58621"/>
    <lineage>
        <taxon>Bacteria</taxon>
        <taxon>Pseudomonadati</taxon>
        <taxon>Thermodesulfobacteriota</taxon>
        <taxon>Desulfovibrionia</taxon>
        <taxon>Desulfovibrionales</taxon>
        <taxon>Desulfovibrionaceae</taxon>
        <taxon>Desulfovibrio</taxon>
    </lineage>
</organism>
<dbReference type="EMBL" id="JACHGO010000001">
    <property type="protein sequence ID" value="MBB5141940.1"/>
    <property type="molecule type" value="Genomic_DNA"/>
</dbReference>
<comment type="caution">
    <text evidence="2">The sequence shown here is derived from an EMBL/GenBank/DDBJ whole genome shotgun (WGS) entry which is preliminary data.</text>
</comment>
<feature type="compositionally biased region" description="Basic and acidic residues" evidence="1">
    <location>
        <begin position="80"/>
        <end position="91"/>
    </location>
</feature>
<feature type="compositionally biased region" description="Basic and acidic residues" evidence="1">
    <location>
        <begin position="104"/>
        <end position="120"/>
    </location>
</feature>
<evidence type="ECO:0000256" key="1">
    <source>
        <dbReference type="SAM" id="MobiDB-lite"/>
    </source>
</evidence>
<reference evidence="2 3" key="1">
    <citation type="submission" date="2020-08" db="EMBL/GenBank/DDBJ databases">
        <title>Genomic Encyclopedia of Type Strains, Phase IV (KMG-IV): sequencing the most valuable type-strain genomes for metagenomic binning, comparative biology and taxonomic classification.</title>
        <authorList>
            <person name="Goeker M."/>
        </authorList>
    </citation>
    <scope>NUCLEOTIDE SEQUENCE [LARGE SCALE GENOMIC DNA]</scope>
    <source>
        <strain evidence="2 3">DSM 11275</strain>
    </source>
</reference>
<protein>
    <submittedName>
        <fullName evidence="2">Small-conductance mechanosensitive channel</fullName>
    </submittedName>
</protein>
<gene>
    <name evidence="2" type="ORF">HNQ38_000003</name>
</gene>
<proteinExistence type="predicted"/>